<proteinExistence type="predicted"/>
<protein>
    <submittedName>
        <fullName evidence="2">FAD-binding oxidoreductase</fullName>
    </submittedName>
</protein>
<dbReference type="AlphaFoldDB" id="A0A553UIT1"/>
<name>A0A553UIT1_9DEIO</name>
<evidence type="ECO:0000313" key="2">
    <source>
        <dbReference type="EMBL" id="TSA80102.1"/>
    </source>
</evidence>
<comment type="caution">
    <text evidence="2">The sequence shown here is derived from an EMBL/GenBank/DDBJ whole genome shotgun (WGS) entry which is preliminary data.</text>
</comment>
<dbReference type="RefSeq" id="WP_143722005.1">
    <property type="nucleotide sequence ID" value="NZ_VKDB01000033.1"/>
</dbReference>
<dbReference type="OrthoDB" id="9766816at2"/>
<dbReference type="Gene3D" id="3.50.50.60">
    <property type="entry name" value="FAD/NAD(P)-binding domain"/>
    <property type="match status" value="3"/>
</dbReference>
<keyword evidence="3" id="KW-1185">Reference proteome</keyword>
<evidence type="ECO:0000259" key="1">
    <source>
        <dbReference type="Pfam" id="PF17885"/>
    </source>
</evidence>
<dbReference type="EMBL" id="VKDB01000033">
    <property type="protein sequence ID" value="TSA80102.1"/>
    <property type="molecule type" value="Genomic_DNA"/>
</dbReference>
<dbReference type="Proteomes" id="UP000316092">
    <property type="component" value="Unassembled WGS sequence"/>
</dbReference>
<feature type="domain" description="Styrene monooxygenase StyA putative substrate binding" evidence="1">
    <location>
        <begin position="153"/>
        <end position="265"/>
    </location>
</feature>
<dbReference type="Gene3D" id="6.10.250.650">
    <property type="match status" value="1"/>
</dbReference>
<dbReference type="InterPro" id="IPR036188">
    <property type="entry name" value="FAD/NAD-bd_sf"/>
</dbReference>
<reference evidence="2 3" key="1">
    <citation type="submission" date="2019-07" db="EMBL/GenBank/DDBJ databases">
        <title>Deinococcus detaillus sp. nov., isolated from humus soil in Antarctica.</title>
        <authorList>
            <person name="Zhang K."/>
        </authorList>
    </citation>
    <scope>NUCLEOTIDE SEQUENCE [LARGE SCALE GENOMIC DNA]</scope>
    <source>
        <strain evidence="2 3">H1</strain>
    </source>
</reference>
<gene>
    <name evidence="2" type="ORF">FNU79_17095</name>
</gene>
<accession>A0A553UIT1</accession>
<dbReference type="InterPro" id="IPR041654">
    <property type="entry name" value="StyA_sbd"/>
</dbReference>
<dbReference type="SUPFAM" id="SSF51905">
    <property type="entry name" value="FAD/NAD(P)-binding domain"/>
    <property type="match status" value="1"/>
</dbReference>
<dbReference type="Pfam" id="PF17885">
    <property type="entry name" value="Smoa_sbd"/>
    <property type="match status" value="1"/>
</dbReference>
<organism evidence="2 3">
    <name type="scientific">Deinococcus detaillensis</name>
    <dbReference type="NCBI Taxonomy" id="2592048"/>
    <lineage>
        <taxon>Bacteria</taxon>
        <taxon>Thermotogati</taxon>
        <taxon>Deinococcota</taxon>
        <taxon>Deinococci</taxon>
        <taxon>Deinococcales</taxon>
        <taxon>Deinococcaceae</taxon>
        <taxon>Deinococcus</taxon>
    </lineage>
</organism>
<sequence>MSNKVTGNIAIIGAGQAGLQLALGLQANGYVVTLVSDRTPEQILAGRIMSTQALFHDACTTERQQGLNFWEAACPPVEGIALSVPHPELAGQKALAFSARLDKPAYSVDQRLKFAGWLREFEKRGGSVVLENADVQTAERLSAVHDLTLIATGKGELGQLFERDAERSPYNAPQRHLALAYLKNVAPRPDHSAVSFNLIPGVGEVFLLPGLTTSEDGGTQPYENVLIEAVPGGPLDVFAGVRDPQQHLALMQDLLRQFLPWEYERTQHAELTDAQATLTGRVTPGVRRPVATLPSGREVLGLGDTLVLNDPLTGQGAGSAAKAAAIYLERILWRGERPFDRAWMTGTFEEYWSYARFVTDWTNALLGPPPPHVLEVLGAAQTRPGVAHAFVNAFNHPPQFFPWLADPQEAARFVEQHSSTSQPMTA</sequence>
<evidence type="ECO:0000313" key="3">
    <source>
        <dbReference type="Proteomes" id="UP000316092"/>
    </source>
</evidence>